<feature type="region of interest" description="Disordered" evidence="3">
    <location>
        <begin position="332"/>
        <end position="368"/>
    </location>
</feature>
<name>A0A9Q1APW9_9SAUR</name>
<dbReference type="Gene3D" id="1.10.10.60">
    <property type="entry name" value="Homeodomain-like"/>
    <property type="match status" value="2"/>
</dbReference>
<dbReference type="SMART" id="SM00674">
    <property type="entry name" value="CENPB"/>
    <property type="match status" value="1"/>
</dbReference>
<dbReference type="PANTHER" id="PTHR19303">
    <property type="entry name" value="TRANSPOSON"/>
    <property type="match status" value="1"/>
</dbReference>
<comment type="caution">
    <text evidence="5">The sequence shown here is derived from an EMBL/GenBank/DDBJ whole genome shotgun (WGS) entry which is preliminary data.</text>
</comment>
<accession>A0A9Q1APW9</accession>
<feature type="domain" description="HTH CENPB-type" evidence="4">
    <location>
        <begin position="70"/>
        <end position="150"/>
    </location>
</feature>
<dbReference type="PANTHER" id="PTHR19303:SF27">
    <property type="entry name" value="HTH CENPB-TYPE DOMAIN-CONTAINING PROTEIN"/>
    <property type="match status" value="1"/>
</dbReference>
<feature type="compositionally biased region" description="Low complexity" evidence="3">
    <location>
        <begin position="354"/>
        <end position="368"/>
    </location>
</feature>
<dbReference type="SUPFAM" id="SSF46689">
    <property type="entry name" value="Homeodomain-like"/>
    <property type="match status" value="2"/>
</dbReference>
<dbReference type="OrthoDB" id="125347at2759"/>
<evidence type="ECO:0000259" key="4">
    <source>
        <dbReference type="PROSITE" id="PS51253"/>
    </source>
</evidence>
<keyword evidence="2" id="KW-0539">Nucleus</keyword>
<keyword evidence="1" id="KW-0238">DNA-binding</keyword>
<feature type="region of interest" description="Disordered" evidence="3">
    <location>
        <begin position="250"/>
        <end position="287"/>
    </location>
</feature>
<organism evidence="5 6">
    <name type="scientific">Phrynocephalus forsythii</name>
    <dbReference type="NCBI Taxonomy" id="171643"/>
    <lineage>
        <taxon>Eukaryota</taxon>
        <taxon>Metazoa</taxon>
        <taxon>Chordata</taxon>
        <taxon>Craniata</taxon>
        <taxon>Vertebrata</taxon>
        <taxon>Euteleostomi</taxon>
        <taxon>Lepidosauria</taxon>
        <taxon>Squamata</taxon>
        <taxon>Bifurcata</taxon>
        <taxon>Unidentata</taxon>
        <taxon>Episquamata</taxon>
        <taxon>Toxicofera</taxon>
        <taxon>Iguania</taxon>
        <taxon>Acrodonta</taxon>
        <taxon>Agamidae</taxon>
        <taxon>Agaminae</taxon>
        <taxon>Phrynocephalus</taxon>
    </lineage>
</organism>
<dbReference type="InterPro" id="IPR050863">
    <property type="entry name" value="CenT-Element_Derived"/>
</dbReference>
<dbReference type="GO" id="GO:0005634">
    <property type="term" value="C:nucleus"/>
    <property type="evidence" value="ECO:0007669"/>
    <property type="project" value="TreeGrafter"/>
</dbReference>
<dbReference type="Proteomes" id="UP001142489">
    <property type="component" value="Unassembled WGS sequence"/>
</dbReference>
<dbReference type="PROSITE" id="PS51253">
    <property type="entry name" value="HTH_CENPB"/>
    <property type="match status" value="1"/>
</dbReference>
<keyword evidence="6" id="KW-1185">Reference proteome</keyword>
<evidence type="ECO:0000256" key="1">
    <source>
        <dbReference type="ARBA" id="ARBA00023125"/>
    </source>
</evidence>
<dbReference type="GO" id="GO:0003677">
    <property type="term" value="F:DNA binding"/>
    <property type="evidence" value="ECO:0007669"/>
    <property type="project" value="UniProtKB-KW"/>
</dbReference>
<dbReference type="AlphaFoldDB" id="A0A9Q1APW9"/>
<dbReference type="EMBL" id="JAPFRF010000024">
    <property type="protein sequence ID" value="KAJ7303346.1"/>
    <property type="molecule type" value="Genomic_DNA"/>
</dbReference>
<dbReference type="Pfam" id="PF04218">
    <property type="entry name" value="CENP-B_N"/>
    <property type="match status" value="1"/>
</dbReference>
<dbReference type="InterPro" id="IPR006600">
    <property type="entry name" value="HTH_CenpB_DNA-bd_dom"/>
</dbReference>
<evidence type="ECO:0000313" key="5">
    <source>
        <dbReference type="EMBL" id="KAJ7303346.1"/>
    </source>
</evidence>
<evidence type="ECO:0000313" key="6">
    <source>
        <dbReference type="Proteomes" id="UP001142489"/>
    </source>
</evidence>
<dbReference type="Pfam" id="PF03221">
    <property type="entry name" value="HTH_Tnp_Tc5"/>
    <property type="match status" value="1"/>
</dbReference>
<reference evidence="5" key="1">
    <citation type="journal article" date="2023" name="DNA Res.">
        <title>Chromosome-level genome assembly of Phrynocephalus forsythii using third-generation DNA sequencing and Hi-C analysis.</title>
        <authorList>
            <person name="Qi Y."/>
            <person name="Zhao W."/>
            <person name="Zhao Y."/>
            <person name="Niu C."/>
            <person name="Cao S."/>
            <person name="Zhang Y."/>
        </authorList>
    </citation>
    <scope>NUCLEOTIDE SEQUENCE</scope>
    <source>
        <tissue evidence="5">Muscle</tissue>
    </source>
</reference>
<sequence>MAPKKAAESGKMRKEKILLEVKKEIIQKHQEGARVIDIAKRYGKNPSTIVTILKNKEKIIGREAAKGVSRISKNRPPVLDEVEKLLLVWIREKERSGGVLSEAMICAKAKALHADLIAQQPGTSANPEDFKASRGWFEKFKARSGIRSVLRRREAASSDLSATEDFATEFFRSMNGKGYLPDQVFHCKKTGLFSKRTPKRTFITQEETALPGHQPIKLNPESSVLREIVSLGRTMGLEVTEDSVSQLMEGRPVELSTDEPVEPQKEATAVEQASEGEETSKEPVSTAELKEVCQKWAELKTFVERHHNDPSLAQDMATNFDSCIMSQFQGMLKRRQRQQAMDSFLVKKPREDPSGSAAQVPPSSSSSS</sequence>
<dbReference type="InterPro" id="IPR009057">
    <property type="entry name" value="Homeodomain-like_sf"/>
</dbReference>
<gene>
    <name evidence="5" type="ORF">JRQ81_012289</name>
</gene>
<evidence type="ECO:0000256" key="3">
    <source>
        <dbReference type="SAM" id="MobiDB-lite"/>
    </source>
</evidence>
<protein>
    <recommendedName>
        <fullName evidence="4">HTH CENPB-type domain-containing protein</fullName>
    </recommendedName>
</protein>
<proteinExistence type="predicted"/>
<evidence type="ECO:0000256" key="2">
    <source>
        <dbReference type="ARBA" id="ARBA00023242"/>
    </source>
</evidence>
<dbReference type="InterPro" id="IPR007889">
    <property type="entry name" value="HTH_Psq"/>
</dbReference>